<dbReference type="InterPro" id="IPR029044">
    <property type="entry name" value="Nucleotide-diphossugar_trans"/>
</dbReference>
<evidence type="ECO:0000256" key="12">
    <source>
        <dbReference type="SAM" id="Phobius"/>
    </source>
</evidence>
<proteinExistence type="inferred from homology"/>
<evidence type="ECO:0000256" key="1">
    <source>
        <dbReference type="ARBA" id="ARBA00004653"/>
    </source>
</evidence>
<protein>
    <recommendedName>
        <fullName evidence="11">glucomannan 4-beta-mannosyltransferase</fullName>
        <ecNumber evidence="11">2.4.1.32</ecNumber>
    </recommendedName>
</protein>
<feature type="transmembrane region" description="Helical" evidence="12">
    <location>
        <begin position="480"/>
        <end position="501"/>
    </location>
</feature>
<gene>
    <name evidence="14" type="ORF">LUZ63_008632</name>
</gene>
<evidence type="ECO:0000256" key="9">
    <source>
        <dbReference type="ARBA" id="ARBA00051800"/>
    </source>
</evidence>
<evidence type="ECO:0000256" key="5">
    <source>
        <dbReference type="ARBA" id="ARBA00022989"/>
    </source>
</evidence>
<feature type="transmembrane region" description="Helical" evidence="12">
    <location>
        <begin position="373"/>
        <end position="397"/>
    </location>
</feature>
<organism evidence="14 15">
    <name type="scientific">Rhynchospora breviuscula</name>
    <dbReference type="NCBI Taxonomy" id="2022672"/>
    <lineage>
        <taxon>Eukaryota</taxon>
        <taxon>Viridiplantae</taxon>
        <taxon>Streptophyta</taxon>
        <taxon>Embryophyta</taxon>
        <taxon>Tracheophyta</taxon>
        <taxon>Spermatophyta</taxon>
        <taxon>Magnoliopsida</taxon>
        <taxon>Liliopsida</taxon>
        <taxon>Poales</taxon>
        <taxon>Cyperaceae</taxon>
        <taxon>Cyperoideae</taxon>
        <taxon>Rhynchosporeae</taxon>
        <taxon>Rhynchospora</taxon>
    </lineage>
</organism>
<feature type="domain" description="Glycosyltransferase 2-like" evidence="13">
    <location>
        <begin position="188"/>
        <end position="384"/>
    </location>
</feature>
<evidence type="ECO:0000256" key="8">
    <source>
        <dbReference type="ARBA" id="ARBA00023316"/>
    </source>
</evidence>
<dbReference type="CDD" id="cd06437">
    <property type="entry name" value="CESA_CaSu_A2"/>
    <property type="match status" value="1"/>
</dbReference>
<dbReference type="GO" id="GO:0047259">
    <property type="term" value="F:glucomannan 4-beta-mannosyltransferase activity"/>
    <property type="evidence" value="ECO:0007669"/>
    <property type="project" value="UniProtKB-EC"/>
</dbReference>
<dbReference type="GO" id="GO:0071555">
    <property type="term" value="P:cell wall organization"/>
    <property type="evidence" value="ECO:0007669"/>
    <property type="project" value="UniProtKB-KW"/>
</dbReference>
<keyword evidence="2" id="KW-0328">Glycosyltransferase</keyword>
<dbReference type="Gene3D" id="3.90.550.10">
    <property type="entry name" value="Spore Coat Polysaccharide Biosynthesis Protein SpsA, Chain A"/>
    <property type="match status" value="1"/>
</dbReference>
<reference evidence="14" key="1">
    <citation type="journal article" date="2022" name="Cell">
        <title>Repeat-based holocentromeres influence genome architecture and karyotype evolution.</title>
        <authorList>
            <person name="Hofstatter P.G."/>
            <person name="Thangavel G."/>
            <person name="Lux T."/>
            <person name="Neumann P."/>
            <person name="Vondrak T."/>
            <person name="Novak P."/>
            <person name="Zhang M."/>
            <person name="Costa L."/>
            <person name="Castellani M."/>
            <person name="Scott A."/>
            <person name="Toegelov H."/>
            <person name="Fuchs J."/>
            <person name="Mata-Sucre Y."/>
            <person name="Dias Y."/>
            <person name="Vanzela A.L.L."/>
            <person name="Huettel B."/>
            <person name="Almeida C.C.S."/>
            <person name="Simkova H."/>
            <person name="Souza G."/>
            <person name="Pedrosa-Harand A."/>
            <person name="Macas J."/>
            <person name="Mayer K.F.X."/>
            <person name="Houben A."/>
            <person name="Marques A."/>
        </authorList>
    </citation>
    <scope>NUCLEOTIDE SEQUENCE</scope>
    <source>
        <strain evidence="14">RhyBre1mFocal</strain>
    </source>
</reference>
<keyword evidence="7 12" id="KW-0472">Membrane</keyword>
<keyword evidence="5 12" id="KW-1133">Transmembrane helix</keyword>
<dbReference type="AlphaFoldDB" id="A0A9Q0CU11"/>
<dbReference type="EMBL" id="JAMQYH010000002">
    <property type="protein sequence ID" value="KAJ1700120.1"/>
    <property type="molecule type" value="Genomic_DNA"/>
</dbReference>
<sequence>MQGMNDQMGATLDDVVILEQTVEPWIILRRMVLVPSLQLILIACLVMQVMVLFEKAFMALSSWYGRFLGPRPHRIYMCDPIEEDEELGSLAYPMVLVQIPMYNEKEVYQLSIGAACILTWPADRLIVQVLDDSTDPVTKVLVEQECQKWRKKGINVKYETRKDRAGYKAGNLKEGMKHEYVQHCEYLAIFDADFQPEPDFLMKTVPFLVHNPRLGLVQARWKFVNPGESLMTTIQRMTLDYHFKIEQESGSSMFSFFGFNGTAGVWRISAMIEAGGWKDRTTVEDMDLAIRANLKGWKFVYVPDVKVKSELPGTLKTYRKQQHRWMCGAANLFRKMWKEILFTKGVSFWWKFYLLYDFFFARKVVSHLVNFSLYNVVIPVAVLVPEINLPVWIVAYLPTIMTLLTATENPRLIHIIPFSVLFENVISMHRMKSTLVGLFEAARVNEWVVTEKSGGTTNTKTRTPESHILKKPSLISVDRINLSEIGFAAFLLFCATCDLLYGDDYYFVYMYLQSISFIVVGVGYVGK</sequence>
<evidence type="ECO:0000256" key="10">
    <source>
        <dbReference type="ARBA" id="ARBA00060879"/>
    </source>
</evidence>
<dbReference type="PANTHER" id="PTHR32044">
    <property type="entry name" value="GLUCOMANNAN 4-BETA-MANNOSYLTRANSFERASE 9"/>
    <property type="match status" value="1"/>
</dbReference>
<evidence type="ECO:0000256" key="7">
    <source>
        <dbReference type="ARBA" id="ARBA00023136"/>
    </source>
</evidence>
<keyword evidence="6" id="KW-0333">Golgi apparatus</keyword>
<dbReference type="SUPFAM" id="SSF53448">
    <property type="entry name" value="Nucleotide-diphospho-sugar transferases"/>
    <property type="match status" value="1"/>
</dbReference>
<feature type="transmembrane region" description="Helical" evidence="12">
    <location>
        <begin position="507"/>
        <end position="526"/>
    </location>
</feature>
<feature type="transmembrane region" description="Helical" evidence="12">
    <location>
        <begin position="32"/>
        <end position="53"/>
    </location>
</feature>
<evidence type="ECO:0000256" key="2">
    <source>
        <dbReference type="ARBA" id="ARBA00022676"/>
    </source>
</evidence>
<evidence type="ECO:0000313" key="15">
    <source>
        <dbReference type="Proteomes" id="UP001151287"/>
    </source>
</evidence>
<keyword evidence="4 12" id="KW-0812">Transmembrane</keyword>
<keyword evidence="3" id="KW-0808">Transferase</keyword>
<dbReference type="Proteomes" id="UP001151287">
    <property type="component" value="Unassembled WGS sequence"/>
</dbReference>
<evidence type="ECO:0000313" key="14">
    <source>
        <dbReference type="EMBL" id="KAJ1700120.1"/>
    </source>
</evidence>
<name>A0A9Q0CU11_9POAL</name>
<dbReference type="InterPro" id="IPR001173">
    <property type="entry name" value="Glyco_trans_2-like"/>
</dbReference>
<accession>A0A9Q0CU11</accession>
<keyword evidence="8" id="KW-0961">Cell wall biogenesis/degradation</keyword>
<comment type="subcellular location">
    <subcellularLocation>
        <location evidence="1">Golgi apparatus membrane</location>
        <topology evidence="1">Multi-pass membrane protein</topology>
    </subcellularLocation>
</comment>
<evidence type="ECO:0000259" key="13">
    <source>
        <dbReference type="Pfam" id="PF13632"/>
    </source>
</evidence>
<comment type="catalytic activity">
    <reaction evidence="9">
        <text>GDP-mannose + (glucomannan)n = GDP + (glucomannan)n+1.</text>
        <dbReference type="EC" id="2.4.1.32"/>
    </reaction>
</comment>
<evidence type="ECO:0000256" key="4">
    <source>
        <dbReference type="ARBA" id="ARBA00022692"/>
    </source>
</evidence>
<dbReference type="PANTHER" id="PTHR32044:SF21">
    <property type="entry name" value="GLUCOMANNAN 4-BETA-MANNOSYLTRANSFERASE 3-RELATED"/>
    <property type="match status" value="1"/>
</dbReference>
<keyword evidence="15" id="KW-1185">Reference proteome</keyword>
<dbReference type="EC" id="2.4.1.32" evidence="11"/>
<feature type="transmembrane region" description="Helical" evidence="12">
    <location>
        <begin position="341"/>
        <end position="361"/>
    </location>
</feature>
<comment type="similarity">
    <text evidence="10">Belongs to the glycosyltransferase 2 family. Plant cellulose synthase-like A subfamily.</text>
</comment>
<dbReference type="FunFam" id="3.90.550.10:FF:000015">
    <property type="entry name" value="Glucomannan 4-beta-mannosyltransferase 9"/>
    <property type="match status" value="1"/>
</dbReference>
<evidence type="ECO:0000256" key="6">
    <source>
        <dbReference type="ARBA" id="ARBA00023034"/>
    </source>
</evidence>
<dbReference type="GO" id="GO:0051753">
    <property type="term" value="F:mannan synthase activity"/>
    <property type="evidence" value="ECO:0007669"/>
    <property type="project" value="UniProtKB-ARBA"/>
</dbReference>
<dbReference type="OrthoDB" id="72851at2759"/>
<dbReference type="GO" id="GO:0000139">
    <property type="term" value="C:Golgi membrane"/>
    <property type="evidence" value="ECO:0007669"/>
    <property type="project" value="UniProtKB-SubCell"/>
</dbReference>
<dbReference type="Pfam" id="PF13632">
    <property type="entry name" value="Glyco_trans_2_3"/>
    <property type="match status" value="1"/>
</dbReference>
<evidence type="ECO:0000256" key="3">
    <source>
        <dbReference type="ARBA" id="ARBA00022679"/>
    </source>
</evidence>
<evidence type="ECO:0000256" key="11">
    <source>
        <dbReference type="ARBA" id="ARBA00066505"/>
    </source>
</evidence>
<comment type="caution">
    <text evidence="14">The sequence shown here is derived from an EMBL/GenBank/DDBJ whole genome shotgun (WGS) entry which is preliminary data.</text>
</comment>